<dbReference type="AlphaFoldDB" id="A0A3M7PXN5"/>
<dbReference type="SFLD" id="SFLDG01071">
    <property type="entry name" value="tRNA_wybutosine-synthesizing"/>
    <property type="match status" value="1"/>
</dbReference>
<dbReference type="InterPro" id="IPR008254">
    <property type="entry name" value="Flavodoxin/NO_synth"/>
</dbReference>
<evidence type="ECO:0000256" key="5">
    <source>
        <dbReference type="ARBA" id="ARBA00010115"/>
    </source>
</evidence>
<dbReference type="GO" id="GO:0010181">
    <property type="term" value="F:FMN binding"/>
    <property type="evidence" value="ECO:0007669"/>
    <property type="project" value="InterPro"/>
</dbReference>
<accession>A0A3M7PXN5</accession>
<keyword evidence="15" id="KW-0411">Iron-sulfur</keyword>
<evidence type="ECO:0000259" key="27">
    <source>
        <dbReference type="PROSITE" id="PS51918"/>
    </source>
</evidence>
<evidence type="ECO:0000256" key="6">
    <source>
        <dbReference type="ARBA" id="ARBA00012821"/>
    </source>
</evidence>
<dbReference type="SUPFAM" id="SSF47113">
    <property type="entry name" value="Histone-fold"/>
    <property type="match status" value="1"/>
</dbReference>
<dbReference type="CDD" id="cd08050">
    <property type="entry name" value="TAF6C"/>
    <property type="match status" value="1"/>
</dbReference>
<evidence type="ECO:0000256" key="12">
    <source>
        <dbReference type="ARBA" id="ARBA00022723"/>
    </source>
</evidence>
<dbReference type="SFLD" id="SFLDS00029">
    <property type="entry name" value="Radical_SAM"/>
    <property type="match status" value="1"/>
</dbReference>
<evidence type="ECO:0000256" key="19">
    <source>
        <dbReference type="ARBA" id="ARBA00023242"/>
    </source>
</evidence>
<comment type="subcellular location">
    <subcellularLocation>
        <location evidence="2">Nucleus</location>
    </subcellularLocation>
</comment>
<dbReference type="InterPro" id="IPR001094">
    <property type="entry name" value="Flavdoxin-like"/>
</dbReference>
<dbReference type="PANTHER" id="PTHR13930">
    <property type="entry name" value="S-ADENOSYL-L-METHIONINE-DEPENDENT TRNA 4-DEMETHYLWYOSINE SYNTHASE"/>
    <property type="match status" value="1"/>
</dbReference>
<dbReference type="EC" id="4.1.3.44" evidence="6"/>
<evidence type="ECO:0000313" key="28">
    <source>
        <dbReference type="EMBL" id="RNA03639.1"/>
    </source>
</evidence>
<evidence type="ECO:0000256" key="17">
    <source>
        <dbReference type="ARBA" id="ARBA00023163"/>
    </source>
</evidence>
<dbReference type="Pfam" id="PF07571">
    <property type="entry name" value="TAF6_C"/>
    <property type="match status" value="1"/>
</dbReference>
<evidence type="ECO:0000256" key="13">
    <source>
        <dbReference type="ARBA" id="ARBA00022741"/>
    </source>
</evidence>
<dbReference type="SMART" id="SM00803">
    <property type="entry name" value="TAF"/>
    <property type="match status" value="1"/>
</dbReference>
<dbReference type="Pfam" id="PF04055">
    <property type="entry name" value="Radical_SAM"/>
    <property type="match status" value="1"/>
</dbReference>
<keyword evidence="12" id="KW-0479">Metal-binding</keyword>
<dbReference type="Pfam" id="PF08608">
    <property type="entry name" value="Wyosine_form"/>
    <property type="match status" value="1"/>
</dbReference>
<dbReference type="GO" id="GO:0051539">
    <property type="term" value="F:4 iron, 4 sulfur cluster binding"/>
    <property type="evidence" value="ECO:0007669"/>
    <property type="project" value="UniProtKB-KW"/>
</dbReference>
<dbReference type="InterPro" id="IPR046344">
    <property type="entry name" value="TAF6_C_sf"/>
</dbReference>
<dbReference type="EMBL" id="REGN01008406">
    <property type="protein sequence ID" value="RNA03639.1"/>
    <property type="molecule type" value="Genomic_DNA"/>
</dbReference>
<comment type="catalytic activity">
    <reaction evidence="21">
        <text>N(1)-methylguanosine(37) in tRNA(Phe) + pyruvate + S-adenosyl-L-methionine = 4-demethylwyosine(37) in tRNA(Phe) + 5'-deoxyadenosine + L-methionine + CO2 + H2O</text>
        <dbReference type="Rhea" id="RHEA:36347"/>
        <dbReference type="Rhea" id="RHEA-COMP:10164"/>
        <dbReference type="Rhea" id="RHEA-COMP:10165"/>
        <dbReference type="ChEBI" id="CHEBI:15361"/>
        <dbReference type="ChEBI" id="CHEBI:15377"/>
        <dbReference type="ChEBI" id="CHEBI:16526"/>
        <dbReference type="ChEBI" id="CHEBI:17319"/>
        <dbReference type="ChEBI" id="CHEBI:57844"/>
        <dbReference type="ChEBI" id="CHEBI:59789"/>
        <dbReference type="ChEBI" id="CHEBI:64315"/>
        <dbReference type="ChEBI" id="CHEBI:73542"/>
        <dbReference type="EC" id="4.1.3.44"/>
    </reaction>
</comment>
<feature type="compositionally biased region" description="Polar residues" evidence="25">
    <location>
        <begin position="499"/>
        <end position="511"/>
    </location>
</feature>
<keyword evidence="14" id="KW-0408">Iron</keyword>
<evidence type="ECO:0000256" key="20">
    <source>
        <dbReference type="ARBA" id="ARBA00025368"/>
    </source>
</evidence>
<dbReference type="PANTHER" id="PTHR13930:SF0">
    <property type="entry name" value="S-ADENOSYL-L-METHIONINE-DEPENDENT TRNA 4-DEMETHYLWYOSINE SYNTHASE TYW1-RELATED"/>
    <property type="match status" value="1"/>
</dbReference>
<dbReference type="GO" id="GO:0031591">
    <property type="term" value="P:wybutosine biosynthetic process"/>
    <property type="evidence" value="ECO:0007669"/>
    <property type="project" value="TreeGrafter"/>
</dbReference>
<feature type="domain" description="Radical SAM core" evidence="27">
    <location>
        <begin position="881"/>
        <end position="1124"/>
    </location>
</feature>
<feature type="region of interest" description="Disordered" evidence="25">
    <location>
        <begin position="753"/>
        <end position="809"/>
    </location>
</feature>
<dbReference type="Gene3D" id="1.10.20.10">
    <property type="entry name" value="Histone, subunit A"/>
    <property type="match status" value="1"/>
</dbReference>
<evidence type="ECO:0000256" key="25">
    <source>
        <dbReference type="SAM" id="MobiDB-lite"/>
    </source>
</evidence>
<dbReference type="InterPro" id="IPR013785">
    <property type="entry name" value="Aldolase_TIM"/>
</dbReference>
<dbReference type="SFLD" id="SFLDF00284">
    <property type="entry name" value="tRNA_wybutosine-synthesizing"/>
    <property type="match status" value="1"/>
</dbReference>
<evidence type="ECO:0000256" key="16">
    <source>
        <dbReference type="ARBA" id="ARBA00023015"/>
    </source>
</evidence>
<evidence type="ECO:0000256" key="24">
    <source>
        <dbReference type="ARBA" id="ARBA00082357"/>
    </source>
</evidence>
<comment type="function">
    <text evidence="20">Probable component of the wybutosine biosynthesis pathway. Wybutosine is a hyper modified guanosine with a tricyclic base found at the 3'-position adjacent to the anticodon of eukaryotic phenylalanine tRNA. Catalyzes the condensation of N-methylguanine with 2 carbon atoms from pyruvate to form the tricyclic 4-demethylwyosine, an intermediate in wybutosine biosynthesis.</text>
</comment>
<dbReference type="STRING" id="10195.A0A3M7PXN5"/>
<evidence type="ECO:0000256" key="9">
    <source>
        <dbReference type="ARBA" id="ARBA00022485"/>
    </source>
</evidence>
<feature type="compositionally biased region" description="Basic and acidic residues" evidence="25">
    <location>
        <begin position="486"/>
        <end position="498"/>
    </location>
</feature>
<dbReference type="Gene3D" id="3.20.20.70">
    <property type="entry name" value="Aldolase class I"/>
    <property type="match status" value="1"/>
</dbReference>
<keyword evidence="10" id="KW-0949">S-adenosyl-L-methionine</keyword>
<evidence type="ECO:0000256" key="10">
    <source>
        <dbReference type="ARBA" id="ARBA00022691"/>
    </source>
</evidence>
<dbReference type="InterPro" id="IPR058240">
    <property type="entry name" value="rSAM_sf"/>
</dbReference>
<feature type="domain" description="Flavodoxin-like" evidence="26">
    <location>
        <begin position="588"/>
        <end position="747"/>
    </location>
</feature>
<dbReference type="InterPro" id="IPR034556">
    <property type="entry name" value="tRNA_wybutosine-synthase"/>
</dbReference>
<comment type="caution">
    <text evidence="28">The sequence shown here is derived from an EMBL/GenBank/DDBJ whole genome shotgun (WGS) entry which is preliminary data.</text>
</comment>
<dbReference type="InterPro" id="IPR013917">
    <property type="entry name" value="tRNA_wybutosine-synth"/>
</dbReference>
<dbReference type="GO" id="GO:0046982">
    <property type="term" value="F:protein heterodimerization activity"/>
    <property type="evidence" value="ECO:0007669"/>
    <property type="project" value="InterPro"/>
</dbReference>
<dbReference type="GO" id="GO:0006367">
    <property type="term" value="P:transcription initiation at RNA polymerase II promoter"/>
    <property type="evidence" value="ECO:0007669"/>
    <property type="project" value="InterPro"/>
</dbReference>
<dbReference type="SUPFAM" id="SSF52218">
    <property type="entry name" value="Flavoproteins"/>
    <property type="match status" value="1"/>
</dbReference>
<feature type="region of interest" description="Disordered" evidence="25">
    <location>
        <begin position="483"/>
        <end position="513"/>
    </location>
</feature>
<evidence type="ECO:0000256" key="4">
    <source>
        <dbReference type="ARBA" id="ARBA00007688"/>
    </source>
</evidence>
<keyword evidence="11" id="KW-0819">tRNA processing</keyword>
<comment type="similarity">
    <text evidence="4">Belongs to the TAF6 family.</text>
</comment>
<comment type="pathway">
    <text evidence="3">tRNA modification; wybutosine-tRNA(Phe) biosynthesis.</text>
</comment>
<evidence type="ECO:0000256" key="21">
    <source>
        <dbReference type="ARBA" id="ARBA00049466"/>
    </source>
</evidence>
<dbReference type="InterPro" id="IPR007197">
    <property type="entry name" value="rSAM"/>
</dbReference>
<dbReference type="SUPFAM" id="SSF102114">
    <property type="entry name" value="Radical SAM enzymes"/>
    <property type="match status" value="1"/>
</dbReference>
<evidence type="ECO:0000256" key="15">
    <source>
        <dbReference type="ARBA" id="ARBA00023014"/>
    </source>
</evidence>
<dbReference type="PRINTS" id="PR00369">
    <property type="entry name" value="FLAVODOXIN"/>
</dbReference>
<evidence type="ECO:0000256" key="1">
    <source>
        <dbReference type="ARBA" id="ARBA00001966"/>
    </source>
</evidence>
<evidence type="ECO:0000256" key="22">
    <source>
        <dbReference type="ARBA" id="ARBA00078095"/>
    </source>
</evidence>
<keyword evidence="16" id="KW-0805">Transcription regulation</keyword>
<dbReference type="UniPathway" id="UPA00375"/>
<dbReference type="CDD" id="cd22931">
    <property type="entry name" value="HFD_TAF6"/>
    <property type="match status" value="1"/>
</dbReference>
<protein>
    <recommendedName>
        <fullName evidence="8">Histone H4</fullName>
        <ecNumber evidence="6">4.1.3.44</ecNumber>
    </recommendedName>
    <alternativeName>
        <fullName evidence="24">Radical S-adenosyl methionine and flavodoxin domain-containing protein 1</fullName>
    </alternativeName>
    <alternativeName>
        <fullName evidence="7">S-adenosyl-L-methionine-dependent tRNA 4-demethylwyosine synthase TYW1</fullName>
    </alternativeName>
    <alternativeName>
        <fullName evidence="22">tRNA wybutosine-synthesizing protein 1 homolog</fullName>
    </alternativeName>
    <alternativeName>
        <fullName evidence="23">tRNA-yW-synthesizing protein</fullName>
    </alternativeName>
</protein>
<keyword evidence="18" id="KW-0456">Lyase</keyword>
<gene>
    <name evidence="28" type="ORF">BpHYR1_031529</name>
</gene>
<evidence type="ECO:0000259" key="26">
    <source>
        <dbReference type="PROSITE" id="PS50902"/>
    </source>
</evidence>
<dbReference type="GO" id="GO:0005634">
    <property type="term" value="C:nucleus"/>
    <property type="evidence" value="ECO:0007669"/>
    <property type="project" value="UniProtKB-SubCell"/>
</dbReference>
<keyword evidence="29" id="KW-1185">Reference proteome</keyword>
<organism evidence="28 29">
    <name type="scientific">Brachionus plicatilis</name>
    <name type="common">Marine rotifer</name>
    <name type="synonym">Brachionus muelleri</name>
    <dbReference type="NCBI Taxonomy" id="10195"/>
    <lineage>
        <taxon>Eukaryota</taxon>
        <taxon>Metazoa</taxon>
        <taxon>Spiralia</taxon>
        <taxon>Gnathifera</taxon>
        <taxon>Rotifera</taxon>
        <taxon>Eurotatoria</taxon>
        <taxon>Monogononta</taxon>
        <taxon>Pseudotrocha</taxon>
        <taxon>Ploima</taxon>
        <taxon>Brachionidae</taxon>
        <taxon>Brachionus</taxon>
    </lineage>
</organism>
<dbReference type="PROSITE" id="PS51918">
    <property type="entry name" value="RADICAL_SAM"/>
    <property type="match status" value="1"/>
</dbReference>
<keyword evidence="13" id="KW-0547">Nucleotide-binding</keyword>
<feature type="non-terminal residue" evidence="28">
    <location>
        <position position="1"/>
    </location>
</feature>
<evidence type="ECO:0000313" key="29">
    <source>
        <dbReference type="Proteomes" id="UP000276133"/>
    </source>
</evidence>
<sequence length="1211" mass="137756">LNDVPFILAKMNRISNETNSTDPSKKDDNSSQPAVIVAGNDSIKLMAESIGINNMSEEACRELANDLTFAIKSILLDAQKYCRKSRRKMLNPSDIDYALKIRSFEPIYGFYSNDQIPFRCSTMTGGNGGGRCVFYVDDQMLDLNEVISLNNSSIRLPNDFVIDAHWLAIEGVQPSVPENPQLVSRDIQKQEAIEGASVKSKEKIGLPIQKTNIGENLVKLKNLVPHDLSMEQQFYFKEITEACVGADEQKRTEALNSLSIDPGLHQLLPRFILFITEGVRLNIVQLNMAILIYLMRMAKALIENKSIYLEKYLHELLPSIFSCLLSKQLCARPDYDNHYALREFSALLVGQVLKAYGSTLTFLQSRIINVYVSAIKSEKSLFSTLFGAIVGLAELGDDQIFESVVLGMVKPIGEKISQVLDGNILPNEKLAAERVKLELIKIISKIFASKSTEIESNYLNEKFGSFIGQLIFLEINKTKNQSTKAKNQEIDKEPKRQANEVNMSKSSSGQSEDCEKLLTAASGIGLVMELKSQLRGSGLNELKLWPGVKITFFSSVVICMFVKWLRKRKIQIPRENLILVDTESKLSIKILYGSVTGKSKYFAEDFAKACSARGITQTSVTNLKDYDPEDNLLNEISPDNILVIFVSTYTDGAAPENASWFYKFVTEMCHDFRYEKASLKGLNYSVCGLGNSLYEDNFNKVAKELDKAFSILQATRVAPLYCCDENTIKSKHSSLEGDYDFWKNNFFEKVDHLKKEEQNPEEKPEEKPETKYEDTSDGEDNQSQSDEYVSDVDDDLNNNEDSAKVKKSNGVLDMEDLGTVIKKVKEKKISSEPKEMITPLLRKSLEKQGYKLIGSHSGVKLCRWTKSMLRGRGGCYKHTFYGIESHRCMETTPSLACANKCVFCWRHHTNPVGTEWKWKMDDPELIFETALKNQYSMINEFKGVPGVKKERIEEALNVKHCALSLVGEPIMYPEINRFIDLLHSKKISSFLVTNAQFPEAMRNLKPVTQLYVSVDAPTKESLKRIDRPLFKDYWQRYLDSLRVLNEKRQRTVYRLTLVKGWNTEEIEQYASLISLGKPDFIEIKGVTYCGESNASTLTMQNVPWYNEILGFVNQMQEKLAHEYEITCEHQHSNCLLLSHKKFKINNEWYTFIDYEKFHELVKDYGENGTQFTSLDYIAKTPSWALFGSKEAGFDPVEERHMRKKKKDISGC</sequence>
<evidence type="ECO:0000256" key="11">
    <source>
        <dbReference type="ARBA" id="ARBA00022694"/>
    </source>
</evidence>
<feature type="compositionally biased region" description="Basic and acidic residues" evidence="25">
    <location>
        <begin position="753"/>
        <end position="774"/>
    </location>
</feature>
<evidence type="ECO:0000256" key="7">
    <source>
        <dbReference type="ARBA" id="ARBA00017596"/>
    </source>
</evidence>
<dbReference type="Proteomes" id="UP000276133">
    <property type="component" value="Unassembled WGS sequence"/>
</dbReference>
<feature type="compositionally biased region" description="Acidic residues" evidence="25">
    <location>
        <begin position="788"/>
        <end position="798"/>
    </location>
</feature>
<dbReference type="InterPro" id="IPR029039">
    <property type="entry name" value="Flavoprotein-like_sf"/>
</dbReference>
<dbReference type="CDD" id="cd01335">
    <property type="entry name" value="Radical_SAM"/>
    <property type="match status" value="1"/>
</dbReference>
<evidence type="ECO:0000256" key="2">
    <source>
        <dbReference type="ARBA" id="ARBA00004123"/>
    </source>
</evidence>
<evidence type="ECO:0000256" key="3">
    <source>
        <dbReference type="ARBA" id="ARBA00004797"/>
    </source>
</evidence>
<reference evidence="28 29" key="1">
    <citation type="journal article" date="2018" name="Sci. Rep.">
        <title>Genomic signatures of local adaptation to the degree of environmental predictability in rotifers.</title>
        <authorList>
            <person name="Franch-Gras L."/>
            <person name="Hahn C."/>
            <person name="Garcia-Roger E.M."/>
            <person name="Carmona M.J."/>
            <person name="Serra M."/>
            <person name="Gomez A."/>
        </authorList>
    </citation>
    <scope>NUCLEOTIDE SEQUENCE [LARGE SCALE GENOMIC DNA]</scope>
    <source>
        <strain evidence="28">HYR1</strain>
    </source>
</reference>
<name>A0A3M7PXN5_BRAPC</name>
<dbReference type="Gene3D" id="1.25.40.770">
    <property type="entry name" value="TAF6, C-terminal HEAT repeat domain"/>
    <property type="match status" value="1"/>
</dbReference>
<dbReference type="FunFam" id="1.25.40.770:FF:000001">
    <property type="entry name" value="Transcription initiation factor TFIID subunit 6"/>
    <property type="match status" value="1"/>
</dbReference>
<dbReference type="PROSITE" id="PS50902">
    <property type="entry name" value="FLAVODOXIN_LIKE"/>
    <property type="match status" value="1"/>
</dbReference>
<dbReference type="Gene3D" id="3.40.50.360">
    <property type="match status" value="1"/>
</dbReference>
<keyword evidence="9" id="KW-0004">4Fe-4S</keyword>
<dbReference type="InterPro" id="IPR009072">
    <property type="entry name" value="Histone-fold"/>
</dbReference>
<dbReference type="FunFam" id="3.20.20.70:FF:000196">
    <property type="entry name" value="S-adenosyl-L-methionine-dependent tRNA 4-demethylwyosine synthase"/>
    <property type="match status" value="1"/>
</dbReference>
<dbReference type="InterPro" id="IPR004823">
    <property type="entry name" value="TAF_TATA-bd_Histone-like_dom"/>
</dbReference>
<keyword evidence="19" id="KW-0539">Nucleus</keyword>
<evidence type="ECO:0000256" key="8">
    <source>
        <dbReference type="ARBA" id="ARBA00020836"/>
    </source>
</evidence>
<dbReference type="Pfam" id="PF02969">
    <property type="entry name" value="TAF"/>
    <property type="match status" value="1"/>
</dbReference>
<keyword evidence="17" id="KW-0804">Transcription</keyword>
<dbReference type="GO" id="GO:0102521">
    <property type="term" value="F:tRNA-4-demethylwyosine synthase activity"/>
    <property type="evidence" value="ECO:0007669"/>
    <property type="project" value="UniProtKB-EC"/>
</dbReference>
<evidence type="ECO:0000256" key="23">
    <source>
        <dbReference type="ARBA" id="ARBA00081169"/>
    </source>
</evidence>
<dbReference type="OrthoDB" id="271553at2759"/>
<proteinExistence type="inferred from homology"/>
<evidence type="ECO:0000256" key="18">
    <source>
        <dbReference type="ARBA" id="ARBA00023239"/>
    </source>
</evidence>
<dbReference type="GO" id="GO:0046872">
    <property type="term" value="F:metal ion binding"/>
    <property type="evidence" value="ECO:0007669"/>
    <property type="project" value="UniProtKB-KW"/>
</dbReference>
<dbReference type="InterPro" id="IPR011442">
    <property type="entry name" value="TAF6_C"/>
</dbReference>
<dbReference type="Pfam" id="PF00258">
    <property type="entry name" value="Flavodoxin_1"/>
    <property type="match status" value="1"/>
</dbReference>
<comment type="cofactor">
    <cofactor evidence="1">
        <name>[4Fe-4S] cluster</name>
        <dbReference type="ChEBI" id="CHEBI:49883"/>
    </cofactor>
</comment>
<comment type="similarity">
    <text evidence="5">Belongs to the TYW1 family.</text>
</comment>
<evidence type="ECO:0000256" key="14">
    <source>
        <dbReference type="ARBA" id="ARBA00023004"/>
    </source>
</evidence>